<organism evidence="3 4">
    <name type="scientific">Homarus americanus</name>
    <name type="common">American lobster</name>
    <dbReference type="NCBI Taxonomy" id="6706"/>
    <lineage>
        <taxon>Eukaryota</taxon>
        <taxon>Metazoa</taxon>
        <taxon>Ecdysozoa</taxon>
        <taxon>Arthropoda</taxon>
        <taxon>Crustacea</taxon>
        <taxon>Multicrustacea</taxon>
        <taxon>Malacostraca</taxon>
        <taxon>Eumalacostraca</taxon>
        <taxon>Eucarida</taxon>
        <taxon>Decapoda</taxon>
        <taxon>Pleocyemata</taxon>
        <taxon>Astacidea</taxon>
        <taxon>Nephropoidea</taxon>
        <taxon>Nephropidae</taxon>
        <taxon>Homarus</taxon>
    </lineage>
</organism>
<proteinExistence type="predicted"/>
<feature type="chain" id="PRO_5035328186" evidence="2">
    <location>
        <begin position="26"/>
        <end position="195"/>
    </location>
</feature>
<protein>
    <submittedName>
        <fullName evidence="3">Uncharacterized protein</fullName>
    </submittedName>
</protein>
<dbReference type="AlphaFoldDB" id="A0A8J5TIN1"/>
<feature type="compositionally biased region" description="Polar residues" evidence="1">
    <location>
        <begin position="92"/>
        <end position="110"/>
    </location>
</feature>
<evidence type="ECO:0000313" key="3">
    <source>
        <dbReference type="EMBL" id="KAG7172757.1"/>
    </source>
</evidence>
<evidence type="ECO:0000256" key="2">
    <source>
        <dbReference type="SAM" id="SignalP"/>
    </source>
</evidence>
<evidence type="ECO:0000313" key="4">
    <source>
        <dbReference type="Proteomes" id="UP000747542"/>
    </source>
</evidence>
<reference evidence="3" key="1">
    <citation type="journal article" date="2021" name="Sci. Adv.">
        <title>The American lobster genome reveals insights on longevity, neural, and immune adaptations.</title>
        <authorList>
            <person name="Polinski J.M."/>
            <person name="Zimin A.V."/>
            <person name="Clark K.F."/>
            <person name="Kohn A.B."/>
            <person name="Sadowski N."/>
            <person name="Timp W."/>
            <person name="Ptitsyn A."/>
            <person name="Khanna P."/>
            <person name="Romanova D.Y."/>
            <person name="Williams P."/>
            <person name="Greenwood S.J."/>
            <person name="Moroz L.L."/>
            <person name="Walt D.R."/>
            <person name="Bodnar A.G."/>
        </authorList>
    </citation>
    <scope>NUCLEOTIDE SEQUENCE</scope>
    <source>
        <strain evidence="3">GMGI-L3</strain>
    </source>
</reference>
<keyword evidence="4" id="KW-1185">Reference proteome</keyword>
<dbReference type="EMBL" id="JAHLQT010010484">
    <property type="protein sequence ID" value="KAG7172757.1"/>
    <property type="molecule type" value="Genomic_DNA"/>
</dbReference>
<evidence type="ECO:0000256" key="1">
    <source>
        <dbReference type="SAM" id="MobiDB-lite"/>
    </source>
</evidence>
<keyword evidence="2" id="KW-0732">Signal</keyword>
<comment type="caution">
    <text evidence="3">The sequence shown here is derived from an EMBL/GenBank/DDBJ whole genome shotgun (WGS) entry which is preliminary data.</text>
</comment>
<name>A0A8J5TIN1_HOMAM</name>
<accession>A0A8J5TIN1</accession>
<dbReference type="Proteomes" id="UP000747542">
    <property type="component" value="Unassembled WGS sequence"/>
</dbReference>
<sequence length="195" mass="21489">MMTKEAQNLLRSVMMVVVVVTQGDALPHASLEPITLQLQPEMLRGHRLVLTLEPLSAPTMQSNITSKSLIISHVLSNKSSEQNEVSVVLPTTTERSEPSMTTQMPVSTTEASKDVITLPMSPATPKVPSLPAEDGVDSLLIRFPDLRCSQGYRADPRGKCRPTFTHPFFGNVRLQRNSVLKASQQIDLESENKIE</sequence>
<feature type="signal peptide" evidence="2">
    <location>
        <begin position="1"/>
        <end position="25"/>
    </location>
</feature>
<gene>
    <name evidence="3" type="ORF">Hamer_G006990</name>
</gene>
<feature type="region of interest" description="Disordered" evidence="1">
    <location>
        <begin position="92"/>
        <end position="111"/>
    </location>
</feature>